<name>A0A6J5EIK0_9BURK</name>
<dbReference type="Pfam" id="PF25944">
    <property type="entry name" value="Beta-barrel_RND"/>
    <property type="match status" value="1"/>
</dbReference>
<comment type="similarity">
    <text evidence="2">Belongs to the membrane fusion protein (MFP) (TC 8.A.1) family.</text>
</comment>
<comment type="subcellular location">
    <subcellularLocation>
        <location evidence="1">Cell envelope</location>
    </subcellularLocation>
</comment>
<dbReference type="PANTHER" id="PTHR30158">
    <property type="entry name" value="ACRA/E-RELATED COMPONENT OF DRUG EFFLUX TRANSPORTER"/>
    <property type="match status" value="1"/>
</dbReference>
<dbReference type="Gene3D" id="2.40.30.170">
    <property type="match status" value="1"/>
</dbReference>
<dbReference type="GO" id="GO:0030313">
    <property type="term" value="C:cell envelope"/>
    <property type="evidence" value="ECO:0007669"/>
    <property type="project" value="UniProtKB-SubCell"/>
</dbReference>
<evidence type="ECO:0000313" key="8">
    <source>
        <dbReference type="EMBL" id="CAB3765241.1"/>
    </source>
</evidence>
<feature type="compositionally biased region" description="Polar residues" evidence="3">
    <location>
        <begin position="380"/>
        <end position="390"/>
    </location>
</feature>
<accession>A0A6J5EIK0</accession>
<feature type="domain" description="Multidrug resistance protein MdtA-like beta-barrel" evidence="6">
    <location>
        <begin position="225"/>
        <end position="296"/>
    </location>
</feature>
<feature type="domain" description="Multidrug resistance protein MdtA-like alpha-helical hairpin" evidence="4">
    <location>
        <begin position="107"/>
        <end position="176"/>
    </location>
</feature>
<dbReference type="PANTHER" id="PTHR30158:SF26">
    <property type="entry name" value="RESISTANCE-NODULATION-CELL DIVISION (RND) MULTIDRUG EFFLUX MEMBRANE FUSION PROTEIN MEXE"/>
    <property type="match status" value="1"/>
</dbReference>
<evidence type="ECO:0000256" key="1">
    <source>
        <dbReference type="ARBA" id="ARBA00004196"/>
    </source>
</evidence>
<protein>
    <submittedName>
        <fullName evidence="8">Efflux pump periplasmic linker BepF</fullName>
    </submittedName>
</protein>
<dbReference type="RefSeq" id="WP_377700737.1">
    <property type="nucleotide sequence ID" value="NZ_CADIKF010000041.1"/>
</dbReference>
<evidence type="ECO:0000313" key="9">
    <source>
        <dbReference type="Proteomes" id="UP000494329"/>
    </source>
</evidence>
<feature type="domain" description="Multidrug resistance protein MdtA-like C-terminal permuted SH3" evidence="7">
    <location>
        <begin position="303"/>
        <end position="364"/>
    </location>
</feature>
<dbReference type="NCBIfam" id="TIGR01730">
    <property type="entry name" value="RND_mfp"/>
    <property type="match status" value="1"/>
</dbReference>
<dbReference type="SUPFAM" id="SSF111369">
    <property type="entry name" value="HlyD-like secretion proteins"/>
    <property type="match status" value="1"/>
</dbReference>
<gene>
    <name evidence="8" type="primary">bepF_2</name>
    <name evidence="8" type="ORF">LMG29739_04534</name>
</gene>
<evidence type="ECO:0000259" key="7">
    <source>
        <dbReference type="Pfam" id="PF25967"/>
    </source>
</evidence>
<sequence>MRSSASLRVSRLLAGGVLALSMLVAGWQHECRAATGAPAAKVDVASAVSRRVTLWDEFNGRIRAIESVEIRPRISGYIQRIAYKEGEEVRRGDLLFVIDQRPYRAALNSAAARLDRARATASLARAQDVRAQTLLQASATSREEAETRHANALQGEADVRDAEAAVAVAKLNLEFTEVRAPIDGRVSRAMLTVGNLAVADQTLLTSVVSQDPVYVYFDPDEHSYLRYNTQARQRKGSAAALNVRVGLADETNFSHEGTVDFIDNQVNPTTGTIQARARLSNADRAFTPGLYARVQFAGGHETDVILINDKAVLTDQSRQYVYVLGRDNKALRKDVELGGMSDGLRVVQAGLVAGDKVVVAGMQRIFFPGAPVTPTEVPMSASTGNVSGSGTEAKAAK</sequence>
<evidence type="ECO:0000259" key="5">
    <source>
        <dbReference type="Pfam" id="PF25917"/>
    </source>
</evidence>
<evidence type="ECO:0000256" key="3">
    <source>
        <dbReference type="SAM" id="MobiDB-lite"/>
    </source>
</evidence>
<dbReference type="InterPro" id="IPR058624">
    <property type="entry name" value="MdtA-like_HH"/>
</dbReference>
<feature type="domain" description="Multidrug resistance protein MdtA-like barrel-sandwich hybrid" evidence="5">
    <location>
        <begin position="67"/>
        <end position="205"/>
    </location>
</feature>
<dbReference type="InterPro" id="IPR058626">
    <property type="entry name" value="MdtA-like_b-barrel"/>
</dbReference>
<dbReference type="Gene3D" id="1.10.287.470">
    <property type="entry name" value="Helix hairpin bin"/>
    <property type="match status" value="1"/>
</dbReference>
<dbReference type="InterPro" id="IPR058627">
    <property type="entry name" value="MdtA-like_C"/>
</dbReference>
<dbReference type="Gene3D" id="2.40.50.100">
    <property type="match status" value="1"/>
</dbReference>
<organism evidence="8 9">
    <name type="scientific">Paraburkholderia solisilvae</name>
    <dbReference type="NCBI Taxonomy" id="624376"/>
    <lineage>
        <taxon>Bacteria</taxon>
        <taxon>Pseudomonadati</taxon>
        <taxon>Pseudomonadota</taxon>
        <taxon>Betaproteobacteria</taxon>
        <taxon>Burkholderiales</taxon>
        <taxon>Burkholderiaceae</taxon>
        <taxon>Paraburkholderia</taxon>
    </lineage>
</organism>
<feature type="region of interest" description="Disordered" evidence="3">
    <location>
        <begin position="377"/>
        <end position="397"/>
    </location>
</feature>
<dbReference type="Pfam" id="PF25967">
    <property type="entry name" value="RND-MFP_C"/>
    <property type="match status" value="1"/>
</dbReference>
<dbReference type="Pfam" id="PF25917">
    <property type="entry name" value="BSH_RND"/>
    <property type="match status" value="1"/>
</dbReference>
<dbReference type="GO" id="GO:0005886">
    <property type="term" value="C:plasma membrane"/>
    <property type="evidence" value="ECO:0007669"/>
    <property type="project" value="TreeGrafter"/>
</dbReference>
<reference evidence="8 9" key="1">
    <citation type="submission" date="2020-04" db="EMBL/GenBank/DDBJ databases">
        <authorList>
            <person name="De Canck E."/>
        </authorList>
    </citation>
    <scope>NUCLEOTIDE SEQUENCE [LARGE SCALE GENOMIC DNA]</scope>
    <source>
        <strain evidence="8 9">LMG 29739</strain>
    </source>
</reference>
<keyword evidence="9" id="KW-1185">Reference proteome</keyword>
<dbReference type="EMBL" id="CADIKF010000041">
    <property type="protein sequence ID" value="CAB3765241.1"/>
    <property type="molecule type" value="Genomic_DNA"/>
</dbReference>
<proteinExistence type="inferred from homology"/>
<dbReference type="GO" id="GO:0046677">
    <property type="term" value="P:response to antibiotic"/>
    <property type="evidence" value="ECO:0007669"/>
    <property type="project" value="TreeGrafter"/>
</dbReference>
<evidence type="ECO:0000256" key="2">
    <source>
        <dbReference type="ARBA" id="ARBA00009477"/>
    </source>
</evidence>
<dbReference type="InterPro" id="IPR058625">
    <property type="entry name" value="MdtA-like_BSH"/>
</dbReference>
<dbReference type="Pfam" id="PF25876">
    <property type="entry name" value="HH_MFP_RND"/>
    <property type="match status" value="1"/>
</dbReference>
<dbReference type="AlphaFoldDB" id="A0A6J5EIK0"/>
<dbReference type="GO" id="GO:0022857">
    <property type="term" value="F:transmembrane transporter activity"/>
    <property type="evidence" value="ECO:0007669"/>
    <property type="project" value="InterPro"/>
</dbReference>
<evidence type="ECO:0000259" key="4">
    <source>
        <dbReference type="Pfam" id="PF25876"/>
    </source>
</evidence>
<evidence type="ECO:0000259" key="6">
    <source>
        <dbReference type="Pfam" id="PF25944"/>
    </source>
</evidence>
<dbReference type="Gene3D" id="2.40.420.20">
    <property type="match status" value="1"/>
</dbReference>
<dbReference type="InterPro" id="IPR006143">
    <property type="entry name" value="RND_pump_MFP"/>
</dbReference>
<dbReference type="Proteomes" id="UP000494329">
    <property type="component" value="Unassembled WGS sequence"/>
</dbReference>